<comment type="subcellular location">
    <subcellularLocation>
        <location evidence="1">Membrane</location>
        <topology evidence="1">Multi-pass membrane protein</topology>
    </subcellularLocation>
</comment>
<evidence type="ECO:0000313" key="9">
    <source>
        <dbReference type="Proteomes" id="UP000800038"/>
    </source>
</evidence>
<organism evidence="8 9">
    <name type="scientific">Clathrospora elynae</name>
    <dbReference type="NCBI Taxonomy" id="706981"/>
    <lineage>
        <taxon>Eukaryota</taxon>
        <taxon>Fungi</taxon>
        <taxon>Dikarya</taxon>
        <taxon>Ascomycota</taxon>
        <taxon>Pezizomycotina</taxon>
        <taxon>Dothideomycetes</taxon>
        <taxon>Pleosporomycetidae</taxon>
        <taxon>Pleosporales</taxon>
        <taxon>Diademaceae</taxon>
        <taxon>Clathrospora</taxon>
    </lineage>
</organism>
<dbReference type="InterPro" id="IPR036259">
    <property type="entry name" value="MFS_trans_sf"/>
</dbReference>
<feature type="transmembrane region" description="Helical" evidence="6">
    <location>
        <begin position="37"/>
        <end position="57"/>
    </location>
</feature>
<accession>A0A6A5SZ05</accession>
<feature type="transmembrane region" description="Helical" evidence="6">
    <location>
        <begin position="393"/>
        <end position="416"/>
    </location>
</feature>
<evidence type="ECO:0000256" key="1">
    <source>
        <dbReference type="ARBA" id="ARBA00004141"/>
    </source>
</evidence>
<feature type="transmembrane region" description="Helical" evidence="6">
    <location>
        <begin position="164"/>
        <end position="187"/>
    </location>
</feature>
<dbReference type="GO" id="GO:0015174">
    <property type="term" value="F:basic amino acid transmembrane transporter activity"/>
    <property type="evidence" value="ECO:0007669"/>
    <property type="project" value="TreeGrafter"/>
</dbReference>
<feature type="transmembrane region" description="Helical" evidence="6">
    <location>
        <begin position="132"/>
        <end position="152"/>
    </location>
</feature>
<evidence type="ECO:0000256" key="5">
    <source>
        <dbReference type="SAM" id="MobiDB-lite"/>
    </source>
</evidence>
<feature type="transmembrane region" description="Helical" evidence="6">
    <location>
        <begin position="508"/>
        <end position="529"/>
    </location>
</feature>
<feature type="transmembrane region" description="Helical" evidence="6">
    <location>
        <begin position="238"/>
        <end position="257"/>
    </location>
</feature>
<name>A0A6A5SZ05_9PLEO</name>
<dbReference type="Proteomes" id="UP000800038">
    <property type="component" value="Unassembled WGS sequence"/>
</dbReference>
<feature type="domain" description="Major facilitator superfamily (MFS) profile" evidence="7">
    <location>
        <begin position="42"/>
        <end position="527"/>
    </location>
</feature>
<keyword evidence="9" id="KW-1185">Reference proteome</keyword>
<proteinExistence type="predicted"/>
<evidence type="ECO:0000256" key="2">
    <source>
        <dbReference type="ARBA" id="ARBA00022692"/>
    </source>
</evidence>
<dbReference type="SUPFAM" id="SSF103473">
    <property type="entry name" value="MFS general substrate transporter"/>
    <property type="match status" value="1"/>
</dbReference>
<keyword evidence="4 6" id="KW-0472">Membrane</keyword>
<evidence type="ECO:0000256" key="4">
    <source>
        <dbReference type="ARBA" id="ARBA00023136"/>
    </source>
</evidence>
<evidence type="ECO:0000256" key="3">
    <source>
        <dbReference type="ARBA" id="ARBA00022989"/>
    </source>
</evidence>
<keyword evidence="3 6" id="KW-1133">Transmembrane helix</keyword>
<evidence type="ECO:0000313" key="8">
    <source>
        <dbReference type="EMBL" id="KAF1944629.1"/>
    </source>
</evidence>
<dbReference type="Pfam" id="PF07690">
    <property type="entry name" value="MFS_1"/>
    <property type="match status" value="1"/>
</dbReference>
<feature type="compositionally biased region" description="Basic and acidic residues" evidence="5">
    <location>
        <begin position="532"/>
        <end position="542"/>
    </location>
</feature>
<dbReference type="EMBL" id="ML976015">
    <property type="protein sequence ID" value="KAF1944629.1"/>
    <property type="molecule type" value="Genomic_DNA"/>
</dbReference>
<feature type="region of interest" description="Disordered" evidence="5">
    <location>
        <begin position="532"/>
        <end position="554"/>
    </location>
</feature>
<keyword evidence="2 6" id="KW-0812">Transmembrane</keyword>
<feature type="transmembrane region" description="Helical" evidence="6">
    <location>
        <begin position="263"/>
        <end position="280"/>
    </location>
</feature>
<dbReference type="OrthoDB" id="4160219at2759"/>
<reference evidence="8" key="1">
    <citation type="journal article" date="2020" name="Stud. Mycol.">
        <title>101 Dothideomycetes genomes: a test case for predicting lifestyles and emergence of pathogens.</title>
        <authorList>
            <person name="Haridas S."/>
            <person name="Albert R."/>
            <person name="Binder M."/>
            <person name="Bloem J."/>
            <person name="Labutti K."/>
            <person name="Salamov A."/>
            <person name="Andreopoulos B."/>
            <person name="Baker S."/>
            <person name="Barry K."/>
            <person name="Bills G."/>
            <person name="Bluhm B."/>
            <person name="Cannon C."/>
            <person name="Castanera R."/>
            <person name="Culley D."/>
            <person name="Daum C."/>
            <person name="Ezra D."/>
            <person name="Gonzalez J."/>
            <person name="Henrissat B."/>
            <person name="Kuo A."/>
            <person name="Liang C."/>
            <person name="Lipzen A."/>
            <person name="Lutzoni F."/>
            <person name="Magnuson J."/>
            <person name="Mondo S."/>
            <person name="Nolan M."/>
            <person name="Ohm R."/>
            <person name="Pangilinan J."/>
            <person name="Park H.-J."/>
            <person name="Ramirez L."/>
            <person name="Alfaro M."/>
            <person name="Sun H."/>
            <person name="Tritt A."/>
            <person name="Yoshinaga Y."/>
            <person name="Zwiers L.-H."/>
            <person name="Turgeon B."/>
            <person name="Goodwin S."/>
            <person name="Spatafora J."/>
            <person name="Crous P."/>
            <person name="Grigoriev I."/>
        </authorList>
    </citation>
    <scope>NUCLEOTIDE SEQUENCE</scope>
    <source>
        <strain evidence="8">CBS 161.51</strain>
    </source>
</reference>
<evidence type="ECO:0000256" key="6">
    <source>
        <dbReference type="SAM" id="Phobius"/>
    </source>
</evidence>
<feature type="transmembrane region" description="Helical" evidence="6">
    <location>
        <begin position="106"/>
        <end position="126"/>
    </location>
</feature>
<feature type="transmembrane region" description="Helical" evidence="6">
    <location>
        <begin position="77"/>
        <end position="94"/>
    </location>
</feature>
<gene>
    <name evidence="8" type="ORF">EJ02DRAFT_340355</name>
</gene>
<evidence type="ECO:0000259" key="7">
    <source>
        <dbReference type="PROSITE" id="PS50850"/>
    </source>
</evidence>
<feature type="transmembrane region" description="Helical" evidence="6">
    <location>
        <begin position="301"/>
        <end position="325"/>
    </location>
</feature>
<sequence>MAILIDAAEHAPLLRRSTSPSLSERDRKDGEAGISTLRGVFIIASAGLLIFLQATNISILTTTQSSIAADLDAFENASWFTSSYLIAMSSLAPLMGRLCQVFSPRLCMFFSTMLICIGSTITSTSVSFQHFILGRVVTGAGGGGIFIVASIMAIQMTSPKKRGLYMGLANTAMTVGVSLGAVIAGALEPRIGWKPLFGIQAPLSLVAGLGLLLSIPASHTSKNASYANLSIREKLARIDYSGALLLTITIVLFLLGLSGPKVLPVPIILSALALPVFVLNEAYVAKDPVVPVSVLRSRGTLLTCLATTGFMMARWSILFYTPVYALAVRGWAPAVAGSILIPTNAGFASGGLLAGIFHIKRTGSFYMHTVIAMALFPLTMAVLAFISTPTSPWGLYVVMVFLNGLVTGASTNYALVHLLHLTLPEVHPIVISLLATFRGFSGSFGSAIGGGYFVRVLHKSLDNGFAKAGLKDRGELTRRLLGSPALVGKLEGKERAVAVGAYADALKALFLCAVGLSLVVVLVQAGTGWKEPAKNDEERAQEEIEGEDGVLAGT</sequence>
<feature type="transmembrane region" description="Helical" evidence="6">
    <location>
        <begin position="199"/>
        <end position="217"/>
    </location>
</feature>
<dbReference type="GO" id="GO:0000329">
    <property type="term" value="C:fungal-type vacuole membrane"/>
    <property type="evidence" value="ECO:0007669"/>
    <property type="project" value="TreeGrafter"/>
</dbReference>
<dbReference type="PROSITE" id="PS50850">
    <property type="entry name" value="MFS"/>
    <property type="match status" value="1"/>
</dbReference>
<dbReference type="Gene3D" id="1.20.1250.20">
    <property type="entry name" value="MFS general substrate transporter like domains"/>
    <property type="match status" value="1"/>
</dbReference>
<dbReference type="PANTHER" id="PTHR23501">
    <property type="entry name" value="MAJOR FACILITATOR SUPERFAMILY"/>
    <property type="match status" value="1"/>
</dbReference>
<feature type="transmembrane region" description="Helical" evidence="6">
    <location>
        <begin position="365"/>
        <end position="387"/>
    </location>
</feature>
<dbReference type="InterPro" id="IPR011701">
    <property type="entry name" value="MFS"/>
</dbReference>
<dbReference type="AlphaFoldDB" id="A0A6A5SZ05"/>
<dbReference type="InterPro" id="IPR020846">
    <property type="entry name" value="MFS_dom"/>
</dbReference>
<dbReference type="PANTHER" id="PTHR23501:SF6">
    <property type="entry name" value="MULTIDRUG TRANSPORTER, PUTATIVE (AFU_ORTHOLOGUE AFUA_3G14560)-RELATED"/>
    <property type="match status" value="1"/>
</dbReference>
<feature type="transmembrane region" description="Helical" evidence="6">
    <location>
        <begin position="331"/>
        <end position="353"/>
    </location>
</feature>
<protein>
    <submittedName>
        <fullName evidence="8">MFS general substrate transporter</fullName>
    </submittedName>
</protein>